<accession>A0A7R8V0E8</accession>
<sequence>MAAVGDCFSIGSIVACKTCFDQTVEGEVLAFDQQTKMLILKCPAKASEKLNDVYILNLQFCSDVKVKKEVCTIPDTPQSLNLQRLKTRLRNSVEQRQRWAKALAAGVSNDGLNVYMAIAKQLPQHVRWSGQNIVIFDEVTVSPPYNLENITTNNQGGDHLLGYVKKLVGQFFETQAANAAASAATTKNPQVGTSNTSVSPAPTN</sequence>
<protein>
    <recommendedName>
        <fullName evidence="7">LSM12 anticodon-binding domain-containing protein</fullName>
    </recommendedName>
</protein>
<dbReference type="Pfam" id="PF09793">
    <property type="entry name" value="AD"/>
    <property type="match status" value="1"/>
</dbReference>
<evidence type="ECO:0000256" key="2">
    <source>
        <dbReference type="SAM" id="MobiDB-lite"/>
    </source>
</evidence>
<feature type="domain" description="Sm" evidence="4">
    <location>
        <begin position="1"/>
        <end position="70"/>
    </location>
</feature>
<feature type="domain" description="AD" evidence="3">
    <location>
        <begin position="78"/>
        <end position="176"/>
    </location>
</feature>
<comment type="similarity">
    <text evidence="1">Belongs to the LSM12 family.</text>
</comment>
<dbReference type="InterPro" id="IPR019181">
    <property type="entry name" value="LSM12_ABD"/>
</dbReference>
<dbReference type="InterPro" id="IPR047574">
    <property type="entry name" value="AD"/>
</dbReference>
<name>A0A7R8V0E8_HERIL</name>
<feature type="region of interest" description="Disordered" evidence="2">
    <location>
        <begin position="183"/>
        <end position="204"/>
    </location>
</feature>
<dbReference type="CDD" id="cd01735">
    <property type="entry name" value="LSm12_N"/>
    <property type="match status" value="1"/>
</dbReference>
<organism evidence="5 6">
    <name type="scientific">Hermetia illucens</name>
    <name type="common">Black soldier fly</name>
    <dbReference type="NCBI Taxonomy" id="343691"/>
    <lineage>
        <taxon>Eukaryota</taxon>
        <taxon>Metazoa</taxon>
        <taxon>Ecdysozoa</taxon>
        <taxon>Arthropoda</taxon>
        <taxon>Hexapoda</taxon>
        <taxon>Insecta</taxon>
        <taxon>Pterygota</taxon>
        <taxon>Neoptera</taxon>
        <taxon>Endopterygota</taxon>
        <taxon>Diptera</taxon>
        <taxon>Brachycera</taxon>
        <taxon>Stratiomyomorpha</taxon>
        <taxon>Stratiomyidae</taxon>
        <taxon>Hermetiinae</taxon>
        <taxon>Hermetia</taxon>
    </lineage>
</organism>
<evidence type="ECO:0000313" key="5">
    <source>
        <dbReference type="EMBL" id="CAD7090511.1"/>
    </source>
</evidence>
<dbReference type="AlphaFoldDB" id="A0A7R8V0E8"/>
<dbReference type="InterPro" id="IPR039683">
    <property type="entry name" value="Lsm12-like"/>
</dbReference>
<dbReference type="GO" id="GO:0003723">
    <property type="term" value="F:RNA binding"/>
    <property type="evidence" value="ECO:0007669"/>
    <property type="project" value="InterPro"/>
</dbReference>
<dbReference type="OrthoDB" id="1057137at2759"/>
<proteinExistence type="inferred from homology"/>
<evidence type="ECO:0000313" key="6">
    <source>
        <dbReference type="Proteomes" id="UP000594454"/>
    </source>
</evidence>
<dbReference type="InParanoid" id="A0A7R8V0E8"/>
<dbReference type="Proteomes" id="UP000594454">
    <property type="component" value="Chromosome 5"/>
</dbReference>
<reference evidence="5 6" key="1">
    <citation type="submission" date="2020-11" db="EMBL/GenBank/DDBJ databases">
        <authorList>
            <person name="Wallbank WR R."/>
            <person name="Pardo Diaz C."/>
            <person name="Kozak K."/>
            <person name="Martin S."/>
            <person name="Jiggins C."/>
            <person name="Moest M."/>
            <person name="Warren A I."/>
            <person name="Generalovic N T."/>
            <person name="Byers J.R.P. K."/>
            <person name="Montejo-Kovacevich G."/>
            <person name="Yen C E."/>
        </authorList>
    </citation>
    <scope>NUCLEOTIDE SEQUENCE [LARGE SCALE GENOMIC DNA]</scope>
</reference>
<dbReference type="OMA" id="FEGELYC"/>
<dbReference type="InterPro" id="IPR047575">
    <property type="entry name" value="Sm"/>
</dbReference>
<dbReference type="EMBL" id="LR899013">
    <property type="protein sequence ID" value="CAD7090511.1"/>
    <property type="molecule type" value="Genomic_DNA"/>
</dbReference>
<evidence type="ECO:0000256" key="1">
    <source>
        <dbReference type="ARBA" id="ARBA00006359"/>
    </source>
</evidence>
<dbReference type="SMART" id="SM00995">
    <property type="entry name" value="AD"/>
    <property type="match status" value="1"/>
</dbReference>
<evidence type="ECO:0000259" key="3">
    <source>
        <dbReference type="PROSITE" id="PS52001"/>
    </source>
</evidence>
<dbReference type="PROSITE" id="PS52002">
    <property type="entry name" value="SM"/>
    <property type="match status" value="1"/>
</dbReference>
<keyword evidence="6" id="KW-1185">Reference proteome</keyword>
<gene>
    <name evidence="5" type="ORF">HERILL_LOCUS12989</name>
</gene>
<dbReference type="PROSITE" id="PS52001">
    <property type="entry name" value="AD"/>
    <property type="match status" value="1"/>
</dbReference>
<dbReference type="FunCoup" id="A0A7R8V0E8">
    <property type="interactions" value="2010"/>
</dbReference>
<dbReference type="Pfam" id="PF21166">
    <property type="entry name" value="LSM12_LSM"/>
    <property type="match status" value="1"/>
</dbReference>
<dbReference type="PANTHER" id="PTHR13542">
    <property type="entry name" value="LSM12 HOMOLOG"/>
    <property type="match status" value="1"/>
</dbReference>
<feature type="compositionally biased region" description="Polar residues" evidence="2">
    <location>
        <begin position="185"/>
        <end position="204"/>
    </location>
</feature>
<evidence type="ECO:0000259" key="4">
    <source>
        <dbReference type="PROSITE" id="PS52002"/>
    </source>
</evidence>
<dbReference type="InterPro" id="IPR048478">
    <property type="entry name" value="LSM12_LSM"/>
</dbReference>
<evidence type="ECO:0008006" key="7">
    <source>
        <dbReference type="Google" id="ProtNLM"/>
    </source>
</evidence>